<organism evidence="1 2">
    <name type="scientific">Lacipirellula limnantheis</name>
    <dbReference type="NCBI Taxonomy" id="2528024"/>
    <lineage>
        <taxon>Bacteria</taxon>
        <taxon>Pseudomonadati</taxon>
        <taxon>Planctomycetota</taxon>
        <taxon>Planctomycetia</taxon>
        <taxon>Pirellulales</taxon>
        <taxon>Lacipirellulaceae</taxon>
        <taxon>Lacipirellula</taxon>
    </lineage>
</organism>
<protein>
    <submittedName>
        <fullName evidence="1">Uncharacterized protein</fullName>
    </submittedName>
</protein>
<dbReference type="EMBL" id="CP036339">
    <property type="protein sequence ID" value="QDT72340.1"/>
    <property type="molecule type" value="Genomic_DNA"/>
</dbReference>
<dbReference type="AlphaFoldDB" id="A0A517TVD3"/>
<reference evidence="1 2" key="1">
    <citation type="submission" date="2019-02" db="EMBL/GenBank/DDBJ databases">
        <title>Deep-cultivation of Planctomycetes and their phenomic and genomic characterization uncovers novel biology.</title>
        <authorList>
            <person name="Wiegand S."/>
            <person name="Jogler M."/>
            <person name="Boedeker C."/>
            <person name="Pinto D."/>
            <person name="Vollmers J."/>
            <person name="Rivas-Marin E."/>
            <person name="Kohn T."/>
            <person name="Peeters S.H."/>
            <person name="Heuer A."/>
            <person name="Rast P."/>
            <person name="Oberbeckmann S."/>
            <person name="Bunk B."/>
            <person name="Jeske O."/>
            <person name="Meyerdierks A."/>
            <person name="Storesund J.E."/>
            <person name="Kallscheuer N."/>
            <person name="Luecker S."/>
            <person name="Lage O.M."/>
            <person name="Pohl T."/>
            <person name="Merkel B.J."/>
            <person name="Hornburger P."/>
            <person name="Mueller R.-W."/>
            <person name="Bruemmer F."/>
            <person name="Labrenz M."/>
            <person name="Spormann A.M."/>
            <person name="Op den Camp H."/>
            <person name="Overmann J."/>
            <person name="Amann R."/>
            <person name="Jetten M.S.M."/>
            <person name="Mascher T."/>
            <person name="Medema M.H."/>
            <person name="Devos D.P."/>
            <person name="Kaster A.-K."/>
            <person name="Ovreas L."/>
            <person name="Rohde M."/>
            <person name="Galperin M.Y."/>
            <person name="Jogler C."/>
        </authorList>
    </citation>
    <scope>NUCLEOTIDE SEQUENCE [LARGE SCALE GENOMIC DNA]</scope>
    <source>
        <strain evidence="1 2">I41</strain>
    </source>
</reference>
<evidence type="ECO:0000313" key="1">
    <source>
        <dbReference type="EMBL" id="QDT72340.1"/>
    </source>
</evidence>
<name>A0A517TVD3_9BACT</name>
<proteinExistence type="predicted"/>
<accession>A0A517TVD3</accession>
<gene>
    <name evidence="1" type="ORF">I41_15130</name>
</gene>
<dbReference type="KEGG" id="llh:I41_15130"/>
<dbReference type="Proteomes" id="UP000317909">
    <property type="component" value="Chromosome"/>
</dbReference>
<keyword evidence="2" id="KW-1185">Reference proteome</keyword>
<sequence>MLAAYQSDYFVARLRGQFAVSGQHTKAAFFGHQEHYHRGLAIFCAEIVEGEIVAQSGFLDAIPIFVQFS</sequence>
<evidence type="ECO:0000313" key="2">
    <source>
        <dbReference type="Proteomes" id="UP000317909"/>
    </source>
</evidence>